<evidence type="ECO:0000313" key="1">
    <source>
        <dbReference type="EMBL" id="MBD1383347.1"/>
    </source>
</evidence>
<dbReference type="EMBL" id="JACXAI010000051">
    <property type="protein sequence ID" value="MBD1383347.1"/>
    <property type="molecule type" value="Genomic_DNA"/>
</dbReference>
<dbReference type="RefSeq" id="WP_191162422.1">
    <property type="nucleotide sequence ID" value="NZ_JACXAI010000051.1"/>
</dbReference>
<name>A0A926NFI5_9BACI</name>
<dbReference type="Proteomes" id="UP000626844">
    <property type="component" value="Unassembled WGS sequence"/>
</dbReference>
<dbReference type="AlphaFoldDB" id="A0A926NFI5"/>
<protein>
    <submittedName>
        <fullName evidence="1">Uncharacterized protein</fullName>
    </submittedName>
</protein>
<gene>
    <name evidence="1" type="ORF">IC621_24480</name>
</gene>
<comment type="caution">
    <text evidence="1">The sequence shown here is derived from an EMBL/GenBank/DDBJ whole genome shotgun (WGS) entry which is preliminary data.</text>
</comment>
<keyword evidence="2" id="KW-1185">Reference proteome</keyword>
<organism evidence="1 2">
    <name type="scientific">Metabacillus arenae</name>
    <dbReference type="NCBI Taxonomy" id="2771434"/>
    <lineage>
        <taxon>Bacteria</taxon>
        <taxon>Bacillati</taxon>
        <taxon>Bacillota</taxon>
        <taxon>Bacilli</taxon>
        <taxon>Bacillales</taxon>
        <taxon>Bacillaceae</taxon>
        <taxon>Metabacillus</taxon>
    </lineage>
</organism>
<proteinExistence type="predicted"/>
<sequence length="167" mass="19862">MNGDFFDNYKKFIMIPEEQNANQSREFDPQDYEAHYILTLSLYDSLISNWGEAIKYEIEVEKSIENVLEEFNSDQKGLYHLQLLELESDKPYFVLALSCKNKFENQEANDRISYILEKVISNPFYVGQGWFQFIGDKGRIKRKLFCFSFTEYYPEKIRYEVFAGEEG</sequence>
<evidence type="ECO:0000313" key="2">
    <source>
        <dbReference type="Proteomes" id="UP000626844"/>
    </source>
</evidence>
<accession>A0A926NFI5</accession>
<reference evidence="1" key="1">
    <citation type="submission" date="2020-09" db="EMBL/GenBank/DDBJ databases">
        <title>A novel bacterium of genus Bacillus, isolated from South China Sea.</title>
        <authorList>
            <person name="Huang H."/>
            <person name="Mo K."/>
            <person name="Hu Y."/>
        </authorList>
    </citation>
    <scope>NUCLEOTIDE SEQUENCE</scope>
    <source>
        <strain evidence="1">IB182487</strain>
    </source>
</reference>